<evidence type="ECO:0000313" key="2">
    <source>
        <dbReference type="Proteomes" id="UP000198892"/>
    </source>
</evidence>
<protein>
    <recommendedName>
        <fullName evidence="3">ParE toxin of type II toxin-antitoxin system, parDE</fullName>
    </recommendedName>
</protein>
<dbReference type="Proteomes" id="UP000198892">
    <property type="component" value="Unassembled WGS sequence"/>
</dbReference>
<reference evidence="2" key="1">
    <citation type="submission" date="2016-10" db="EMBL/GenBank/DDBJ databases">
        <authorList>
            <person name="Varghese N."/>
            <person name="Submissions S."/>
        </authorList>
    </citation>
    <scope>NUCLEOTIDE SEQUENCE [LARGE SCALE GENOMIC DNA]</scope>
    <source>
        <strain evidence="2">S7</strain>
    </source>
</reference>
<proteinExistence type="predicted"/>
<gene>
    <name evidence="1" type="ORF">SAMN05518683_10866</name>
</gene>
<dbReference type="RefSeq" id="WP_093336775.1">
    <property type="nucleotide sequence ID" value="NZ_FOXD01000008.1"/>
</dbReference>
<dbReference type="AlphaFoldDB" id="A0A1I5S6F6"/>
<sequence length="118" mass="14088">MKIKWTKTALEGFRQIGSKYFTSMETSEYKIKLVTQIEEKIYLLGTSIPADYSDWEGTYKILVDEYIVYYSFSDNFVICYIEYFMHSKQNRQYDPPLQEHGSWYQTDTCAVTAHEQRD</sequence>
<dbReference type="OrthoDB" id="2620644at2"/>
<keyword evidence="2" id="KW-1185">Reference proteome</keyword>
<dbReference type="EMBL" id="FOXD01000008">
    <property type="protein sequence ID" value="SFP66260.1"/>
    <property type="molecule type" value="Genomic_DNA"/>
</dbReference>
<accession>A0A1I5S6F6</accession>
<dbReference type="SUPFAM" id="SSF143011">
    <property type="entry name" value="RelE-like"/>
    <property type="match status" value="1"/>
</dbReference>
<organism evidence="1 2">
    <name type="scientific">Salibacterium halotolerans</name>
    <dbReference type="NCBI Taxonomy" id="1884432"/>
    <lineage>
        <taxon>Bacteria</taxon>
        <taxon>Bacillati</taxon>
        <taxon>Bacillota</taxon>
        <taxon>Bacilli</taxon>
        <taxon>Bacillales</taxon>
        <taxon>Bacillaceae</taxon>
    </lineage>
</organism>
<evidence type="ECO:0008006" key="3">
    <source>
        <dbReference type="Google" id="ProtNLM"/>
    </source>
</evidence>
<dbReference type="STRING" id="1884432.SAMN05518683_10866"/>
<name>A0A1I5S6F6_9BACI</name>
<dbReference type="InterPro" id="IPR035093">
    <property type="entry name" value="RelE/ParE_toxin_dom_sf"/>
</dbReference>
<evidence type="ECO:0000313" key="1">
    <source>
        <dbReference type="EMBL" id="SFP66260.1"/>
    </source>
</evidence>